<comment type="subcellular location">
    <subcellularLocation>
        <location evidence="1">Nucleus</location>
    </subcellularLocation>
</comment>
<feature type="compositionally biased region" description="Basic and acidic residues" evidence="17">
    <location>
        <begin position="1068"/>
        <end position="1082"/>
    </location>
</feature>
<feature type="coiled-coil region" evidence="16">
    <location>
        <begin position="1112"/>
        <end position="1171"/>
    </location>
</feature>
<dbReference type="Gene3D" id="3.30.430.20">
    <property type="entry name" value="Gnk2 domain, C-X8-C-X2-C motif"/>
    <property type="match status" value="2"/>
</dbReference>
<dbReference type="Gene3D" id="3.30.200.20">
    <property type="entry name" value="Phosphorylase Kinase, domain 1"/>
    <property type="match status" value="1"/>
</dbReference>
<dbReference type="Pfam" id="PF17942">
    <property type="entry name" value="Morc6_S5"/>
    <property type="match status" value="1"/>
</dbReference>
<dbReference type="Gramene" id="KZM97580">
    <property type="protein sequence ID" value="KZM97580"/>
    <property type="gene ID" value="DCAR_015058"/>
</dbReference>
<evidence type="ECO:0000256" key="5">
    <source>
        <dbReference type="ARBA" id="ARBA00022737"/>
    </source>
</evidence>
<feature type="domain" description="Gnk2-homologous" evidence="20">
    <location>
        <begin position="132"/>
        <end position="234"/>
    </location>
</feature>
<dbReference type="InterPro" id="IPR002902">
    <property type="entry name" value="GNK2"/>
</dbReference>
<dbReference type="Pfam" id="PF13589">
    <property type="entry name" value="HATPase_c_3"/>
    <property type="match status" value="1"/>
</dbReference>
<feature type="region of interest" description="Disordered" evidence="17">
    <location>
        <begin position="1060"/>
        <end position="1090"/>
    </location>
</feature>
<keyword evidence="6" id="KW-0547">Nucleotide-binding</keyword>
<dbReference type="InterPro" id="IPR041006">
    <property type="entry name" value="Morc_S5"/>
</dbReference>
<feature type="chain" id="PRO_5007831967" description="Gnk2-homologous domain-containing protein" evidence="19">
    <location>
        <begin position="23"/>
        <end position="1179"/>
    </location>
</feature>
<keyword evidence="10" id="KW-0067">ATP-binding</keyword>
<dbReference type="EMBL" id="LNRQ01000004">
    <property type="protein sequence ID" value="KZM97580.1"/>
    <property type="molecule type" value="Genomic_DNA"/>
</dbReference>
<dbReference type="InterPro" id="IPR038408">
    <property type="entry name" value="GNK2_sf"/>
</dbReference>
<gene>
    <name evidence="21" type="ORF">DCAR_015058</name>
</gene>
<keyword evidence="14" id="KW-0234">DNA repair</keyword>
<evidence type="ECO:0000256" key="9">
    <source>
        <dbReference type="ARBA" id="ARBA00022801"/>
    </source>
</evidence>
<evidence type="ECO:0000256" key="2">
    <source>
        <dbReference type="ARBA" id="ARBA00007845"/>
    </source>
</evidence>
<keyword evidence="18" id="KW-1133">Transmembrane helix</keyword>
<feature type="domain" description="Gnk2-homologous" evidence="20">
    <location>
        <begin position="27"/>
        <end position="126"/>
    </location>
</feature>
<evidence type="ECO:0000256" key="10">
    <source>
        <dbReference type="ARBA" id="ARBA00022840"/>
    </source>
</evidence>
<keyword evidence="13" id="KW-0943">RNA-mediated gene silencing</keyword>
<keyword evidence="9" id="KW-0378">Hydrolase</keyword>
<dbReference type="AlphaFoldDB" id="A0A162A9Q5"/>
<feature type="transmembrane region" description="Helical" evidence="18">
    <location>
        <begin position="254"/>
        <end position="276"/>
    </location>
</feature>
<keyword evidence="18" id="KW-0812">Transmembrane</keyword>
<dbReference type="SUPFAM" id="SSF56112">
    <property type="entry name" value="Protein kinase-like (PK-like)"/>
    <property type="match status" value="1"/>
</dbReference>
<evidence type="ECO:0000256" key="3">
    <source>
        <dbReference type="ARBA" id="ARBA00022722"/>
    </source>
</evidence>
<evidence type="ECO:0000256" key="17">
    <source>
        <dbReference type="SAM" id="MobiDB-lite"/>
    </source>
</evidence>
<evidence type="ECO:0000256" key="14">
    <source>
        <dbReference type="ARBA" id="ARBA00023204"/>
    </source>
</evidence>
<dbReference type="InterPro" id="IPR036890">
    <property type="entry name" value="HATPase_C_sf"/>
</dbReference>
<evidence type="ECO:0000259" key="20">
    <source>
        <dbReference type="PROSITE" id="PS51473"/>
    </source>
</evidence>
<evidence type="ECO:0000256" key="13">
    <source>
        <dbReference type="ARBA" id="ARBA00023158"/>
    </source>
</evidence>
<evidence type="ECO:0000256" key="19">
    <source>
        <dbReference type="SAM" id="SignalP"/>
    </source>
</evidence>
<keyword evidence="7" id="KW-0255">Endonuclease</keyword>
<keyword evidence="11" id="KW-0156">Chromatin regulator</keyword>
<keyword evidence="12 16" id="KW-0175">Coiled coil</keyword>
<sequence>MHFQFLTCLIILFLYLPSLYFCDPRITEAARICGKSEPLNTLIVPIFVEETRQLLELIRDDNWGQYLLNTSDEPMYGLAQCYQDLSKSDCLSCYAAIRTRIPSCLPALSGRLYLDGCFMRYDTYEFYNESLDSARDSVNCSGGVIRNEDKVVEFNESVGLLIGKIVGDDVWKKGFGVGEVEGVFGLAQCWKSLSKEGCRKCLENAGDKVRGCLPSREGRGMNAGCYLRYSDFKFFNQDGHDNNNGGSGALSTGAITGIAISASAFLILLLVAAYVYHTRSPKRGRRSLDHRMTFNRASLTYKYDILEKATDYFSQSMKLGEGASGTVYQGTLPDGYIVAVKRLFFNTNRQWADEVFNEIWKLYKANKLTEVVDRRLDDDFPVRDALKILQIGLLCAQASPIIRPSMDEVVQMLISKDCEVPIPSQPPFLSAKLEGSASSGRSYSTDTSTLISSALDKKENDISYDSTYSSGVPINELSLIRSSDSETEDATGKNVVKRPHSCLETVVRNCLNSRKKACQKFRRHPARYELEDEICTNLLSSAENNVCYTNQGSAQVAETRPCQLSSSWAAPICRQFWKAGNYGNEQRAKTTMKNGNSRMHIHPEFLHSNATSHKWIFGAIAELLDNAVDEIHNGATFVMIDKTTNPRDGSPALLIQDDGGGMHPEAIRHCMSFGFSDKKKIKNAIGQYGNGFKTSSMRLGSDVIVFTRHSSARGLCQSIGLLSYTFLRQAGHDRIVVPLVDFEYEESIRSMVPVYFNGEEHFISNLSVLLQWSPYSTKDLLLEQVRFLRQHGTKIVIYNLWLNDTEDMELDFDSDAEDIRINADAEVIQTGLNPKPIQDQHITNLYRYSLRVYVSILYLRLPQSFKIVLRGKEIERHNLANDLIFPEFILYKPQIGSNSEAAVITTIGFLKDTRQVNVHGFSVYHWNRLILPFWPVVNYRTNNTARGIVGVLEANFIQPTHNKQDFEKTSLFQRLEHRLKEMTLEYWEIHCGLIGYQHKKKSRTRRLPLGSDNHVLLPVPMNPTTSVIYNSRGDRPNSSAVESTDDPNLNHVTVTYIQGKENNSKMVSKAEPRKYETSRSYEADSPDNEARQPTAELLGTSQLILAFTVQPSSDYDIQVQNEEENLREENRKLKSRLLDLMTREDALNIKAKELRDELAKLQQEYRRLLEESVSVFLDE</sequence>
<dbReference type="GO" id="GO:0005524">
    <property type="term" value="F:ATP binding"/>
    <property type="evidence" value="ECO:0007669"/>
    <property type="project" value="UniProtKB-KW"/>
</dbReference>
<evidence type="ECO:0000256" key="12">
    <source>
        <dbReference type="ARBA" id="ARBA00023054"/>
    </source>
</evidence>
<evidence type="ECO:0000256" key="8">
    <source>
        <dbReference type="ARBA" id="ARBA00022763"/>
    </source>
</evidence>
<name>A0A162A9Q5_DAUCS</name>
<evidence type="ECO:0000256" key="6">
    <source>
        <dbReference type="ARBA" id="ARBA00022741"/>
    </source>
</evidence>
<feature type="signal peptide" evidence="19">
    <location>
        <begin position="1"/>
        <end position="22"/>
    </location>
</feature>
<dbReference type="GO" id="GO:0016887">
    <property type="term" value="F:ATP hydrolysis activity"/>
    <property type="evidence" value="ECO:0007669"/>
    <property type="project" value="InterPro"/>
</dbReference>
<accession>A0A162A9Q5</accession>
<dbReference type="InterPro" id="IPR011009">
    <property type="entry name" value="Kinase-like_dom_sf"/>
</dbReference>
<evidence type="ECO:0000256" key="4">
    <source>
        <dbReference type="ARBA" id="ARBA00022729"/>
    </source>
</evidence>
<keyword evidence="5" id="KW-0677">Repeat</keyword>
<dbReference type="GO" id="GO:0031047">
    <property type="term" value="P:regulatory ncRNA-mediated gene silencing"/>
    <property type="evidence" value="ECO:0007669"/>
    <property type="project" value="UniProtKB-KW"/>
</dbReference>
<dbReference type="CDD" id="cd23509">
    <property type="entry name" value="Gnk2-like"/>
    <property type="match status" value="2"/>
</dbReference>
<dbReference type="Gene3D" id="3.30.565.10">
    <property type="entry name" value="Histidine kinase-like ATPase, C-terminal domain"/>
    <property type="match status" value="1"/>
</dbReference>
<protein>
    <recommendedName>
        <fullName evidence="20">Gnk2-homologous domain-containing protein</fullName>
    </recommendedName>
</protein>
<dbReference type="SUPFAM" id="SSF55874">
    <property type="entry name" value="ATPase domain of HSP90 chaperone/DNA topoisomerase II/histidine kinase"/>
    <property type="match status" value="1"/>
</dbReference>
<keyword evidence="3" id="KW-0540">Nuclease</keyword>
<organism evidence="21">
    <name type="scientific">Daucus carota subsp. sativus</name>
    <name type="common">Carrot</name>
    <dbReference type="NCBI Taxonomy" id="79200"/>
    <lineage>
        <taxon>Eukaryota</taxon>
        <taxon>Viridiplantae</taxon>
        <taxon>Streptophyta</taxon>
        <taxon>Embryophyta</taxon>
        <taxon>Tracheophyta</taxon>
        <taxon>Spermatophyta</taxon>
        <taxon>Magnoliopsida</taxon>
        <taxon>eudicotyledons</taxon>
        <taxon>Gunneridae</taxon>
        <taxon>Pentapetalae</taxon>
        <taxon>asterids</taxon>
        <taxon>campanulids</taxon>
        <taxon>Apiales</taxon>
        <taxon>Apiaceae</taxon>
        <taxon>Apioideae</taxon>
        <taxon>Scandiceae</taxon>
        <taxon>Daucinae</taxon>
        <taxon>Daucus</taxon>
        <taxon>Daucus sect. Daucus</taxon>
    </lineage>
</organism>
<evidence type="ECO:0000256" key="15">
    <source>
        <dbReference type="ARBA" id="ARBA00023242"/>
    </source>
</evidence>
<dbReference type="InterPro" id="IPR045261">
    <property type="entry name" value="MORC_ATPase"/>
</dbReference>
<proteinExistence type="inferred from homology"/>
<dbReference type="GO" id="GO:0006325">
    <property type="term" value="P:chromatin organization"/>
    <property type="evidence" value="ECO:0007669"/>
    <property type="project" value="UniProtKB-KW"/>
</dbReference>
<keyword evidence="18" id="KW-0472">Membrane</keyword>
<dbReference type="GO" id="GO:0006281">
    <property type="term" value="P:DNA repair"/>
    <property type="evidence" value="ECO:0007669"/>
    <property type="project" value="UniProtKB-KW"/>
</dbReference>
<comment type="similarity">
    <text evidence="2">Belongs to the MORC ATPase protein family.</text>
</comment>
<keyword evidence="15" id="KW-0539">Nucleus</keyword>
<reference evidence="21" key="1">
    <citation type="journal article" date="2016" name="Nat. Genet.">
        <title>A high-quality carrot genome assembly provides new insights into carotenoid accumulation and asterid genome evolution.</title>
        <authorList>
            <person name="Iorizzo M."/>
            <person name="Ellison S."/>
            <person name="Senalik D."/>
            <person name="Zeng P."/>
            <person name="Satapoomin P."/>
            <person name="Huang J."/>
            <person name="Bowman M."/>
            <person name="Iovene M."/>
            <person name="Sanseverino W."/>
            <person name="Cavagnaro P."/>
            <person name="Yildiz M."/>
            <person name="Macko-Podgorni A."/>
            <person name="Moranska E."/>
            <person name="Grzebelus E."/>
            <person name="Grzebelus D."/>
            <person name="Ashrafi H."/>
            <person name="Zheng Z."/>
            <person name="Cheng S."/>
            <person name="Spooner D."/>
            <person name="Van Deynze A."/>
            <person name="Simon P."/>
        </authorList>
    </citation>
    <scope>NUCLEOTIDE SEQUENCE [LARGE SCALE GENOMIC DNA]</scope>
    <source>
        <tissue evidence="21">Leaf</tissue>
    </source>
</reference>
<dbReference type="GO" id="GO:0004519">
    <property type="term" value="F:endonuclease activity"/>
    <property type="evidence" value="ECO:0007669"/>
    <property type="project" value="UniProtKB-KW"/>
</dbReference>
<keyword evidence="8" id="KW-0227">DNA damage</keyword>
<evidence type="ECO:0000256" key="11">
    <source>
        <dbReference type="ARBA" id="ARBA00022853"/>
    </source>
</evidence>
<dbReference type="FunFam" id="3.30.565.10:FF:000075">
    <property type="entry name" value="MORC family CW-type zinc finger protein 4"/>
    <property type="match status" value="1"/>
</dbReference>
<evidence type="ECO:0000256" key="1">
    <source>
        <dbReference type="ARBA" id="ARBA00004123"/>
    </source>
</evidence>
<evidence type="ECO:0000313" key="21">
    <source>
        <dbReference type="EMBL" id="KZM97580.1"/>
    </source>
</evidence>
<dbReference type="PANTHER" id="PTHR23336">
    <property type="entry name" value="ZINC FINGER CW-TYPE COILED-COIL DOMAIN PROTEIN 3"/>
    <property type="match status" value="1"/>
</dbReference>
<dbReference type="FunFam" id="3.30.430.20:FF:000015">
    <property type="entry name" value="Cysteine-rich receptor-like protein kinase 3"/>
    <property type="match status" value="1"/>
</dbReference>
<evidence type="ECO:0000256" key="7">
    <source>
        <dbReference type="ARBA" id="ARBA00022759"/>
    </source>
</evidence>
<dbReference type="Pfam" id="PF01657">
    <property type="entry name" value="Stress-antifung"/>
    <property type="match status" value="2"/>
</dbReference>
<evidence type="ECO:0000256" key="16">
    <source>
        <dbReference type="SAM" id="Coils"/>
    </source>
</evidence>
<evidence type="ECO:0000256" key="18">
    <source>
        <dbReference type="SAM" id="Phobius"/>
    </source>
</evidence>
<keyword evidence="4 19" id="KW-0732">Signal</keyword>
<dbReference type="PANTHER" id="PTHR23336:SF44">
    <property type="entry name" value="PROTEIN MICRORCHIDIA 6"/>
    <property type="match status" value="1"/>
</dbReference>
<dbReference type="GO" id="GO:0005634">
    <property type="term" value="C:nucleus"/>
    <property type="evidence" value="ECO:0007669"/>
    <property type="project" value="UniProtKB-SubCell"/>
</dbReference>
<dbReference type="PROSITE" id="PS51473">
    <property type="entry name" value="GNK2"/>
    <property type="match status" value="2"/>
</dbReference>
<dbReference type="GO" id="GO:0031349">
    <property type="term" value="P:positive regulation of defense response"/>
    <property type="evidence" value="ECO:0007669"/>
    <property type="project" value="UniProtKB-ARBA"/>
</dbReference>
<comment type="caution">
    <text evidence="21">The sequence shown here is derived from an EMBL/GenBank/DDBJ whole genome shotgun (WGS) entry which is preliminary data.</text>
</comment>